<name>A0A2M9B7I9_9ACTN</name>
<comment type="caution">
    <text evidence="4">The sequence shown here is derived from an EMBL/GenBank/DDBJ whole genome shotgun (WGS) entry which is preliminary data.</text>
</comment>
<dbReference type="EMBL" id="PGEZ01000002">
    <property type="protein sequence ID" value="PJJ53887.1"/>
    <property type="molecule type" value="Genomic_DNA"/>
</dbReference>
<reference evidence="4 5" key="1">
    <citation type="submission" date="2017-11" db="EMBL/GenBank/DDBJ databases">
        <title>Genomic Encyclopedia of Archaeal and Bacterial Type Strains, Phase II (KMG-II): From Individual Species to Whole Genera.</title>
        <authorList>
            <person name="Goeker M."/>
        </authorList>
    </citation>
    <scope>NUCLEOTIDE SEQUENCE [LARGE SCALE GENOMIC DNA]</scope>
    <source>
        <strain evidence="4 5">DSM 27763</strain>
    </source>
</reference>
<evidence type="ECO:0000256" key="2">
    <source>
        <dbReference type="SAM" id="SignalP"/>
    </source>
</evidence>
<keyword evidence="2" id="KW-0732">Signal</keyword>
<dbReference type="Proteomes" id="UP000230842">
    <property type="component" value="Unassembled WGS sequence"/>
</dbReference>
<dbReference type="OrthoDB" id="3381205at2"/>
<protein>
    <submittedName>
        <fullName evidence="4">Putative regulator of septum formation</fullName>
    </submittedName>
</protein>
<dbReference type="AlphaFoldDB" id="A0A2M9B7I9"/>
<evidence type="ECO:0000313" key="4">
    <source>
        <dbReference type="EMBL" id="PJJ53887.1"/>
    </source>
</evidence>
<dbReference type="Pfam" id="PF13845">
    <property type="entry name" value="Septum_form"/>
    <property type="match status" value="1"/>
</dbReference>
<dbReference type="PROSITE" id="PS51318">
    <property type="entry name" value="TAT"/>
    <property type="match status" value="1"/>
</dbReference>
<evidence type="ECO:0000256" key="1">
    <source>
        <dbReference type="SAM" id="MobiDB-lite"/>
    </source>
</evidence>
<dbReference type="InterPro" id="IPR026004">
    <property type="entry name" value="Septum_form"/>
</dbReference>
<dbReference type="RefSeq" id="WP_100415319.1">
    <property type="nucleotide sequence ID" value="NZ_PGEZ01000002.1"/>
</dbReference>
<evidence type="ECO:0000259" key="3">
    <source>
        <dbReference type="Pfam" id="PF13845"/>
    </source>
</evidence>
<sequence length="306" mass="32400">MPDPVQDPTRPRRRVLAAMAAAGALLLSACGSAGDTVDSADPTSDPSASTPPVRTLPPTEGSEPTESATPEQAAAPRPSVGECHKPQPTDVALQVSDDDTAAVACKGATAQTYLVRPMPKQVRAAVTDYDTSEILRTARKRCEPALADWLGVNVAALKTSQFGFVVGVPSAAQSADGASWMRCDVTLDAGNRLTALPKKTKNALDGSKKAKKYGSCVRGDIRTAAGTVLCTKKHRWRAVDAIKLGSGKAKFPGRKDIQGTMRDKCGGAVRSWLGTREAFEYGYVSPSKYSWGKGERWGTCFAKTKD</sequence>
<accession>A0A2M9B7I9</accession>
<feature type="domain" description="Septum formation-related" evidence="3">
    <location>
        <begin position="96"/>
        <end position="300"/>
    </location>
</feature>
<evidence type="ECO:0000313" key="5">
    <source>
        <dbReference type="Proteomes" id="UP000230842"/>
    </source>
</evidence>
<gene>
    <name evidence="4" type="ORF">CLV56_3389</name>
</gene>
<feature type="signal peptide" evidence="2">
    <location>
        <begin position="1"/>
        <end position="33"/>
    </location>
</feature>
<feature type="chain" id="PRO_5039545905" evidence="2">
    <location>
        <begin position="34"/>
        <end position="306"/>
    </location>
</feature>
<proteinExistence type="predicted"/>
<feature type="region of interest" description="Disordered" evidence="1">
    <location>
        <begin position="32"/>
        <end position="87"/>
    </location>
</feature>
<organism evidence="4 5">
    <name type="scientific">Mumia flava</name>
    <dbReference type="NCBI Taxonomy" id="1348852"/>
    <lineage>
        <taxon>Bacteria</taxon>
        <taxon>Bacillati</taxon>
        <taxon>Actinomycetota</taxon>
        <taxon>Actinomycetes</taxon>
        <taxon>Propionibacteriales</taxon>
        <taxon>Nocardioidaceae</taxon>
        <taxon>Mumia</taxon>
    </lineage>
</organism>
<keyword evidence="5" id="KW-1185">Reference proteome</keyword>
<feature type="compositionally biased region" description="Low complexity" evidence="1">
    <location>
        <begin position="32"/>
        <end position="53"/>
    </location>
</feature>
<dbReference type="InterPro" id="IPR006311">
    <property type="entry name" value="TAT_signal"/>
</dbReference>